<name>A0A4R5MIW1_9SPHI</name>
<feature type="domain" description="Polysaccharide export protein N-terminal" evidence="3">
    <location>
        <begin position="58"/>
        <end position="149"/>
    </location>
</feature>
<evidence type="ECO:0000256" key="2">
    <source>
        <dbReference type="SAM" id="Phobius"/>
    </source>
</evidence>
<dbReference type="InterPro" id="IPR019554">
    <property type="entry name" value="Soluble_ligand-bd"/>
</dbReference>
<dbReference type="Pfam" id="PF10531">
    <property type="entry name" value="SLBB"/>
    <property type="match status" value="1"/>
</dbReference>
<organism evidence="5 6">
    <name type="scientific">Pedobacter changchengzhani</name>
    <dbReference type="NCBI Taxonomy" id="2529274"/>
    <lineage>
        <taxon>Bacteria</taxon>
        <taxon>Pseudomonadati</taxon>
        <taxon>Bacteroidota</taxon>
        <taxon>Sphingobacteriia</taxon>
        <taxon>Sphingobacteriales</taxon>
        <taxon>Sphingobacteriaceae</taxon>
        <taxon>Pedobacter</taxon>
    </lineage>
</organism>
<gene>
    <name evidence="5" type="ORF">EZJ43_14580</name>
</gene>
<keyword evidence="2" id="KW-0472">Membrane</keyword>
<dbReference type="Gene3D" id="3.10.560.10">
    <property type="entry name" value="Outer membrane lipoprotein wza domain like"/>
    <property type="match status" value="1"/>
</dbReference>
<sequence length="269" mass="29040">MPNNKSFILFIPLIAIILLSSCSVRREKALFNAPTDIITDTLKQVYVVNDQGLGDLYYRIKPNDLLAVRNVQNPEFGAVGSTSSSGGGGSTGGTASAAQSFAVDLDGQVDLPAIGKVAVIGLTRREAAAKLQEIYKEKLLKDPIIEVSVVNLKVTLLGEFARQGNFLLEKDNTTLIDILGEAGGINKTADPKSLKIIRGDRANPEIIYVNLNNINSLASKKLILQNNDIIYLQTTKSAAFNEKMQSISSFVQPILVIVNVALLILTITK</sequence>
<dbReference type="AlphaFoldDB" id="A0A4R5MIW1"/>
<dbReference type="EMBL" id="SJCY01000011">
    <property type="protein sequence ID" value="TDG35316.1"/>
    <property type="molecule type" value="Genomic_DNA"/>
</dbReference>
<keyword evidence="2" id="KW-0812">Transmembrane</keyword>
<reference evidence="5 6" key="1">
    <citation type="submission" date="2019-02" db="EMBL/GenBank/DDBJ databases">
        <title>Pedobacter sp. nov., a novel speices isolated from soil of pinguins habitat in Antarcitica.</title>
        <authorList>
            <person name="He R.-H."/>
        </authorList>
    </citation>
    <scope>NUCLEOTIDE SEQUENCE [LARGE SCALE GENOMIC DNA]</scope>
    <source>
        <strain evidence="5 6">E01020</strain>
    </source>
</reference>
<feature type="domain" description="Soluble ligand binding" evidence="4">
    <location>
        <begin position="153"/>
        <end position="203"/>
    </location>
</feature>
<dbReference type="Pfam" id="PF02563">
    <property type="entry name" value="Poly_export"/>
    <property type="match status" value="1"/>
</dbReference>
<dbReference type="Gene3D" id="3.30.1950.10">
    <property type="entry name" value="wza like domain"/>
    <property type="match status" value="1"/>
</dbReference>
<dbReference type="InterPro" id="IPR003715">
    <property type="entry name" value="Poly_export_N"/>
</dbReference>
<accession>A0A4R5MIW1</accession>
<dbReference type="InterPro" id="IPR049712">
    <property type="entry name" value="Poly_export"/>
</dbReference>
<evidence type="ECO:0000313" key="5">
    <source>
        <dbReference type="EMBL" id="TDG35316.1"/>
    </source>
</evidence>
<protein>
    <submittedName>
        <fullName evidence="5">Uncharacterized protein</fullName>
    </submittedName>
</protein>
<dbReference type="GO" id="GO:0015159">
    <property type="term" value="F:polysaccharide transmembrane transporter activity"/>
    <property type="evidence" value="ECO:0007669"/>
    <property type="project" value="InterPro"/>
</dbReference>
<evidence type="ECO:0000313" key="6">
    <source>
        <dbReference type="Proteomes" id="UP000295668"/>
    </source>
</evidence>
<feature type="transmembrane region" description="Helical" evidence="2">
    <location>
        <begin position="250"/>
        <end position="268"/>
    </location>
</feature>
<evidence type="ECO:0000256" key="1">
    <source>
        <dbReference type="ARBA" id="ARBA00022729"/>
    </source>
</evidence>
<keyword evidence="6" id="KW-1185">Reference proteome</keyword>
<dbReference type="PANTHER" id="PTHR33619:SF3">
    <property type="entry name" value="POLYSACCHARIDE EXPORT PROTEIN GFCE-RELATED"/>
    <property type="match status" value="1"/>
</dbReference>
<keyword evidence="1" id="KW-0732">Signal</keyword>
<dbReference type="OrthoDB" id="937431at2"/>
<dbReference type="PROSITE" id="PS51257">
    <property type="entry name" value="PROKAR_LIPOPROTEIN"/>
    <property type="match status" value="1"/>
</dbReference>
<evidence type="ECO:0000259" key="4">
    <source>
        <dbReference type="Pfam" id="PF10531"/>
    </source>
</evidence>
<proteinExistence type="predicted"/>
<evidence type="ECO:0000259" key="3">
    <source>
        <dbReference type="Pfam" id="PF02563"/>
    </source>
</evidence>
<keyword evidence="2" id="KW-1133">Transmembrane helix</keyword>
<dbReference type="RefSeq" id="WP_133263447.1">
    <property type="nucleotide sequence ID" value="NZ_SJCY01000011.1"/>
</dbReference>
<dbReference type="PANTHER" id="PTHR33619">
    <property type="entry name" value="POLYSACCHARIDE EXPORT PROTEIN GFCE-RELATED"/>
    <property type="match status" value="1"/>
</dbReference>
<dbReference type="Proteomes" id="UP000295668">
    <property type="component" value="Unassembled WGS sequence"/>
</dbReference>
<comment type="caution">
    <text evidence="5">The sequence shown here is derived from an EMBL/GenBank/DDBJ whole genome shotgun (WGS) entry which is preliminary data.</text>
</comment>